<evidence type="ECO:0000256" key="1">
    <source>
        <dbReference type="ARBA" id="ARBA00022884"/>
    </source>
</evidence>
<dbReference type="InterPro" id="IPR012677">
    <property type="entry name" value="Nucleotide-bd_a/b_plait_sf"/>
</dbReference>
<evidence type="ECO:0000259" key="3">
    <source>
        <dbReference type="PROSITE" id="PS50102"/>
    </source>
</evidence>
<dbReference type="EMBL" id="QGNW01000005">
    <property type="protein sequence ID" value="RVX21500.1"/>
    <property type="molecule type" value="Genomic_DNA"/>
</dbReference>
<feature type="domain" description="RRM" evidence="3">
    <location>
        <begin position="99"/>
        <end position="162"/>
    </location>
</feature>
<dbReference type="InterPro" id="IPR050886">
    <property type="entry name" value="RNA-binding_reg"/>
</dbReference>
<name>A0A438KJZ3_VITVI</name>
<dbReference type="Proteomes" id="UP000288805">
    <property type="component" value="Unassembled WGS sequence"/>
</dbReference>
<evidence type="ECO:0000313" key="4">
    <source>
        <dbReference type="EMBL" id="RVX21500.1"/>
    </source>
</evidence>
<evidence type="ECO:0000313" key="5">
    <source>
        <dbReference type="Proteomes" id="UP000288805"/>
    </source>
</evidence>
<dbReference type="SUPFAM" id="SSF54928">
    <property type="entry name" value="RNA-binding domain, RBD"/>
    <property type="match status" value="1"/>
</dbReference>
<dbReference type="PROSITE" id="PS50102">
    <property type="entry name" value="RRM"/>
    <property type="match status" value="1"/>
</dbReference>
<dbReference type="SMART" id="SM00360">
    <property type="entry name" value="RRM"/>
    <property type="match status" value="1"/>
</dbReference>
<accession>A0A438KJZ3</accession>
<dbReference type="GO" id="GO:0003723">
    <property type="term" value="F:RNA binding"/>
    <property type="evidence" value="ECO:0007669"/>
    <property type="project" value="UniProtKB-UniRule"/>
</dbReference>
<dbReference type="InterPro" id="IPR035979">
    <property type="entry name" value="RBD_domain_sf"/>
</dbReference>
<dbReference type="AlphaFoldDB" id="A0A438KJZ3"/>
<dbReference type="InterPro" id="IPR000504">
    <property type="entry name" value="RRM_dom"/>
</dbReference>
<dbReference type="PANTHER" id="PTHR48024:SF56">
    <property type="entry name" value="HETEROGENEOUS NUCLEAR RIBONUCLEOPROTEIN A0"/>
    <property type="match status" value="1"/>
</dbReference>
<reference evidence="4 5" key="1">
    <citation type="journal article" date="2018" name="PLoS Genet.">
        <title>Population sequencing reveals clonal diversity and ancestral inbreeding in the grapevine cultivar Chardonnay.</title>
        <authorList>
            <person name="Roach M.J."/>
            <person name="Johnson D.L."/>
            <person name="Bohlmann J."/>
            <person name="van Vuuren H.J."/>
            <person name="Jones S.J."/>
            <person name="Pretorius I.S."/>
            <person name="Schmidt S.A."/>
            <person name="Borneman A.R."/>
        </authorList>
    </citation>
    <scope>NUCLEOTIDE SEQUENCE [LARGE SCALE GENOMIC DNA]</scope>
    <source>
        <strain evidence="5">cv. Chardonnay</strain>
        <tissue evidence="4">Leaf</tissue>
    </source>
</reference>
<protein>
    <recommendedName>
        <fullName evidence="3">RRM domain-containing protein</fullName>
    </recommendedName>
</protein>
<dbReference type="Pfam" id="PF00076">
    <property type="entry name" value="RRM_1"/>
    <property type="match status" value="1"/>
</dbReference>
<keyword evidence="1 2" id="KW-0694">RNA-binding</keyword>
<organism evidence="4 5">
    <name type="scientific">Vitis vinifera</name>
    <name type="common">Grape</name>
    <dbReference type="NCBI Taxonomy" id="29760"/>
    <lineage>
        <taxon>Eukaryota</taxon>
        <taxon>Viridiplantae</taxon>
        <taxon>Streptophyta</taxon>
        <taxon>Embryophyta</taxon>
        <taxon>Tracheophyta</taxon>
        <taxon>Spermatophyta</taxon>
        <taxon>Magnoliopsida</taxon>
        <taxon>eudicotyledons</taxon>
        <taxon>Gunneridae</taxon>
        <taxon>Pentapetalae</taxon>
        <taxon>rosids</taxon>
        <taxon>Vitales</taxon>
        <taxon>Vitaceae</taxon>
        <taxon>Viteae</taxon>
        <taxon>Vitis</taxon>
    </lineage>
</organism>
<evidence type="ECO:0000256" key="2">
    <source>
        <dbReference type="PROSITE-ProRule" id="PRU00176"/>
    </source>
</evidence>
<dbReference type="PANTHER" id="PTHR48024">
    <property type="entry name" value="GEO13361P1-RELATED"/>
    <property type="match status" value="1"/>
</dbReference>
<proteinExistence type="predicted"/>
<comment type="caution">
    <text evidence="4">The sequence shown here is derived from an EMBL/GenBank/DDBJ whole genome shotgun (WGS) entry which is preliminary data.</text>
</comment>
<gene>
    <name evidence="4" type="ORF">CK203_001781</name>
</gene>
<sequence>MGPWAEKLLSGGEREREGFSDRERGSDLVALGFFSEGIEKVSECENPNFLIIVLVPVVLSFEENGEFDLVYDDDDDDDDVGFSLCFFIPCILFSITMDNKLVVLGIPWDVDTDGLRDYMSKFGELKDVIVMKERSTGRSRGFGYVTFGSVEDAKVSIEQMGM</sequence>
<dbReference type="Gene3D" id="3.30.70.330">
    <property type="match status" value="1"/>
</dbReference>